<keyword evidence="1" id="KW-0614">Plasmid</keyword>
<dbReference type="HOGENOM" id="CLU_105078_0_0_5"/>
<name>A0A0A7PNM7_9SPHN</name>
<accession>A0A0A7PNM7</accession>
<sequence>MHDSYMLQNLAQHGDNGPPVNMPTMMEALAQNSARPRYAFMVLNLIASIAGPDGRAGPLVVTDGTAATIRDWLCDALAPMGSRDPRRQALAARVKSELWSTGRLPTDAVAAKTIIDDELRQRIRTAGKANVSRAVSDLVRAGLLHRHYQGYRVDHYNRGARRQAVYTLSRVARELLQTARVRHSTIGAPHQDSLPLFSYAR</sequence>
<evidence type="ECO:0000313" key="1">
    <source>
        <dbReference type="EMBL" id="AJA11630.1"/>
    </source>
</evidence>
<gene>
    <name evidence="1" type="ORF">SKP52_23940</name>
</gene>
<protein>
    <submittedName>
        <fullName evidence="1">Uncharacterized protein</fullName>
    </submittedName>
</protein>
<geneLocation type="plasmid" evidence="1 2">
    <name>pSfKp5.2</name>
</geneLocation>
<dbReference type="EMBL" id="CP009123">
    <property type="protein sequence ID" value="AJA11630.1"/>
    <property type="molecule type" value="Genomic_DNA"/>
</dbReference>
<evidence type="ECO:0000313" key="2">
    <source>
        <dbReference type="Proteomes" id="UP000030907"/>
    </source>
</evidence>
<dbReference type="AlphaFoldDB" id="A0A0A7PNM7"/>
<keyword evidence="2" id="KW-1185">Reference proteome</keyword>
<dbReference type="RefSeq" id="WP_081933005.1">
    <property type="nucleotide sequence ID" value="NZ_CP009123.1"/>
</dbReference>
<dbReference type="KEGG" id="sphk:SKP52_23940"/>
<organism evidence="1 2">
    <name type="scientific">Sphingopyxis fribergensis</name>
    <dbReference type="NCBI Taxonomy" id="1515612"/>
    <lineage>
        <taxon>Bacteria</taxon>
        <taxon>Pseudomonadati</taxon>
        <taxon>Pseudomonadota</taxon>
        <taxon>Alphaproteobacteria</taxon>
        <taxon>Sphingomonadales</taxon>
        <taxon>Sphingomonadaceae</taxon>
        <taxon>Sphingopyxis</taxon>
    </lineage>
</organism>
<reference evidence="1 2" key="1">
    <citation type="journal article" date="2015" name="Int. J. Syst. Evol. Microbiol.">
        <title>Description of Sphingopyxis fribergensis sp. nov. - a soil bacterium with the ability to degrade styrene and phenylacetic acid.</title>
        <authorList>
            <person name="Oelschlagel M."/>
            <person name="Ruckert C."/>
            <person name="Kalinowski J."/>
            <person name="Schmidt G."/>
            <person name="Schlomann M."/>
            <person name="Tischler D."/>
        </authorList>
    </citation>
    <scope>NUCLEOTIDE SEQUENCE [LARGE SCALE GENOMIC DNA]</scope>
    <source>
        <strain evidence="1 2">Kp5.2</strain>
        <plasmid evidence="1">pSfKp5.2</plasmid>
    </source>
</reference>
<dbReference type="Proteomes" id="UP000030907">
    <property type="component" value="Plasmid pSfKp5.2"/>
</dbReference>
<proteinExistence type="predicted"/>